<accession>A0A517QPQ8</accession>
<dbReference type="AlphaFoldDB" id="A0A517QPQ8"/>
<keyword evidence="2" id="KW-1185">Reference proteome</keyword>
<dbReference type="RefSeq" id="WP_145200164.1">
    <property type="nucleotide sequence ID" value="NZ_CP036267.1"/>
</dbReference>
<dbReference type="OrthoDB" id="208663at2"/>
<dbReference type="KEGG" id="tpol:Mal48_28650"/>
<evidence type="ECO:0000313" key="2">
    <source>
        <dbReference type="Proteomes" id="UP000315724"/>
    </source>
</evidence>
<gene>
    <name evidence="1" type="ORF">Mal48_28650</name>
</gene>
<organism evidence="1 2">
    <name type="scientific">Thalassoglobus polymorphus</name>
    <dbReference type="NCBI Taxonomy" id="2527994"/>
    <lineage>
        <taxon>Bacteria</taxon>
        <taxon>Pseudomonadati</taxon>
        <taxon>Planctomycetota</taxon>
        <taxon>Planctomycetia</taxon>
        <taxon>Planctomycetales</taxon>
        <taxon>Planctomycetaceae</taxon>
        <taxon>Thalassoglobus</taxon>
    </lineage>
</organism>
<proteinExistence type="predicted"/>
<dbReference type="Proteomes" id="UP000315724">
    <property type="component" value="Chromosome"/>
</dbReference>
<protein>
    <submittedName>
        <fullName evidence="1">Phage portal protein, lambda family</fullName>
    </submittedName>
</protein>
<sequence>MWRYFRDKLSTAQLRAKYEKIVHERLVELTETTHAQPVANDSGEWALVGGSKFLGSEPERASTRDKVRKLVLENPHACNILRLMEAYVTGPGLHLSHKPHDGTEDASHHEDLIQTANLLWKQFRMKNASHYSYNEHARRTWRDGEAFIRKFSGGHWPPHVRFVDPETITATSDAPDSQGIITAPHDVETPIEYLHLITPGSHHVERIPTEEMLQTRIGVDSNEKRGVSTFAPIMEPLNCYERWLETELMARKLQSSIVLWRKVQGSPQMAETAANRAGDGTGIGGVRREKFAPGTILTTNHGTDIQFLQPNTNFGDAVSLGRMLLLSIAAGAGLPEFMLTSDASNSNFASTMVAEGPAVKFFQSEQERFADEFTRLWKWVMQDAIDHELLPQDFFEQIDIKWSFPPLVNRDRSKERLADARLVESGILSRAEVARRDGVDPEMMKRELQEEASVTAPQQSER</sequence>
<dbReference type="GO" id="GO:0005198">
    <property type="term" value="F:structural molecule activity"/>
    <property type="evidence" value="ECO:0007669"/>
    <property type="project" value="InterPro"/>
</dbReference>
<dbReference type="EMBL" id="CP036267">
    <property type="protein sequence ID" value="QDT33611.1"/>
    <property type="molecule type" value="Genomic_DNA"/>
</dbReference>
<reference evidence="1 2" key="1">
    <citation type="submission" date="2019-02" db="EMBL/GenBank/DDBJ databases">
        <title>Deep-cultivation of Planctomycetes and their phenomic and genomic characterization uncovers novel biology.</title>
        <authorList>
            <person name="Wiegand S."/>
            <person name="Jogler M."/>
            <person name="Boedeker C."/>
            <person name="Pinto D."/>
            <person name="Vollmers J."/>
            <person name="Rivas-Marin E."/>
            <person name="Kohn T."/>
            <person name="Peeters S.H."/>
            <person name="Heuer A."/>
            <person name="Rast P."/>
            <person name="Oberbeckmann S."/>
            <person name="Bunk B."/>
            <person name="Jeske O."/>
            <person name="Meyerdierks A."/>
            <person name="Storesund J.E."/>
            <person name="Kallscheuer N."/>
            <person name="Luecker S."/>
            <person name="Lage O.M."/>
            <person name="Pohl T."/>
            <person name="Merkel B.J."/>
            <person name="Hornburger P."/>
            <person name="Mueller R.-W."/>
            <person name="Bruemmer F."/>
            <person name="Labrenz M."/>
            <person name="Spormann A.M."/>
            <person name="Op den Camp H."/>
            <person name="Overmann J."/>
            <person name="Amann R."/>
            <person name="Jetten M.S.M."/>
            <person name="Mascher T."/>
            <person name="Medema M.H."/>
            <person name="Devos D.P."/>
            <person name="Kaster A.-K."/>
            <person name="Ovreas L."/>
            <person name="Rohde M."/>
            <person name="Galperin M.Y."/>
            <person name="Jogler C."/>
        </authorList>
    </citation>
    <scope>NUCLEOTIDE SEQUENCE [LARGE SCALE GENOMIC DNA]</scope>
    <source>
        <strain evidence="1 2">Mal48</strain>
    </source>
</reference>
<name>A0A517QPQ8_9PLAN</name>
<dbReference type="GO" id="GO:0019068">
    <property type="term" value="P:virion assembly"/>
    <property type="evidence" value="ECO:0007669"/>
    <property type="project" value="InterPro"/>
</dbReference>
<dbReference type="Pfam" id="PF05136">
    <property type="entry name" value="Phage_portal_2"/>
    <property type="match status" value="1"/>
</dbReference>
<dbReference type="InterPro" id="IPR006429">
    <property type="entry name" value="Phage_lambda_portal"/>
</dbReference>
<evidence type="ECO:0000313" key="1">
    <source>
        <dbReference type="EMBL" id="QDT33611.1"/>
    </source>
</evidence>